<evidence type="ECO:0000256" key="1">
    <source>
        <dbReference type="SAM" id="Phobius"/>
    </source>
</evidence>
<proteinExistence type="predicted"/>
<evidence type="ECO:0000313" key="3">
    <source>
        <dbReference type="Proteomes" id="UP001163046"/>
    </source>
</evidence>
<keyword evidence="1" id="KW-0812">Transmembrane</keyword>
<keyword evidence="3" id="KW-1185">Reference proteome</keyword>
<gene>
    <name evidence="2" type="ORF">OS493_027255</name>
</gene>
<dbReference type="EMBL" id="MU826374">
    <property type="protein sequence ID" value="KAJ7377693.1"/>
    <property type="molecule type" value="Genomic_DNA"/>
</dbReference>
<dbReference type="Proteomes" id="UP001163046">
    <property type="component" value="Unassembled WGS sequence"/>
</dbReference>
<keyword evidence="1" id="KW-0472">Membrane</keyword>
<evidence type="ECO:0000313" key="2">
    <source>
        <dbReference type="EMBL" id="KAJ7377693.1"/>
    </source>
</evidence>
<accession>A0A9W9ZBV2</accession>
<dbReference type="AlphaFoldDB" id="A0A9W9ZBV2"/>
<keyword evidence="1" id="KW-1133">Transmembrane helix</keyword>
<organism evidence="2 3">
    <name type="scientific">Desmophyllum pertusum</name>
    <dbReference type="NCBI Taxonomy" id="174260"/>
    <lineage>
        <taxon>Eukaryota</taxon>
        <taxon>Metazoa</taxon>
        <taxon>Cnidaria</taxon>
        <taxon>Anthozoa</taxon>
        <taxon>Hexacorallia</taxon>
        <taxon>Scleractinia</taxon>
        <taxon>Caryophylliina</taxon>
        <taxon>Caryophylliidae</taxon>
        <taxon>Desmophyllum</taxon>
    </lineage>
</organism>
<reference evidence="2" key="1">
    <citation type="submission" date="2023-01" db="EMBL/GenBank/DDBJ databases">
        <title>Genome assembly of the deep-sea coral Lophelia pertusa.</title>
        <authorList>
            <person name="Herrera S."/>
            <person name="Cordes E."/>
        </authorList>
    </citation>
    <scope>NUCLEOTIDE SEQUENCE</scope>
    <source>
        <strain evidence="2">USNM1676648</strain>
        <tissue evidence="2">Polyp</tissue>
    </source>
</reference>
<protein>
    <submittedName>
        <fullName evidence="2">Uncharacterized protein</fullName>
    </submittedName>
</protein>
<name>A0A9W9ZBV2_9CNID</name>
<feature type="transmembrane region" description="Helical" evidence="1">
    <location>
        <begin position="153"/>
        <end position="178"/>
    </location>
</feature>
<comment type="caution">
    <text evidence="2">The sequence shown here is derived from an EMBL/GenBank/DDBJ whole genome shotgun (WGS) entry which is preliminary data.</text>
</comment>
<sequence length="183" mass="18214">MTPQPSCHHGAIPGCSCIVAQLTAGVSIAAAAPAVSMVSSPAGTVSSTETAGVAMAAAAAAPAVSMVSSPAVPVSSTATAGVPIAAAAAPAVSTVSSPAVTVSSTETAGVATTASTITPTLSNDLMRNYLGHGIAQWLLPWNMSQSTMDGRNGYNACVFIALNFGLFITSIDLITLFWTKSKW</sequence>